<name>B7ATL6_9FIRM</name>
<organism evidence="3 4">
    <name type="scientific">[Bacteroides] pectinophilus ATCC 43243</name>
    <dbReference type="NCBI Taxonomy" id="483218"/>
    <lineage>
        <taxon>Bacteria</taxon>
        <taxon>Bacillati</taxon>
        <taxon>Bacillota</taxon>
        <taxon>Clostridia</taxon>
        <taxon>Eubacteriales</taxon>
    </lineage>
</organism>
<dbReference type="EMBL" id="ABVQ01000036">
    <property type="protein sequence ID" value="EEC57000.1"/>
    <property type="molecule type" value="Genomic_DNA"/>
</dbReference>
<feature type="signal peptide" evidence="2">
    <location>
        <begin position="1"/>
        <end position="22"/>
    </location>
</feature>
<feature type="chain" id="PRO_5002851267" description="DUF4352 domain-containing protein" evidence="2">
    <location>
        <begin position="23"/>
        <end position="251"/>
    </location>
</feature>
<dbReference type="HOGENOM" id="CLU_1193009_0_0_9"/>
<reference evidence="3 4" key="2">
    <citation type="submission" date="2008-11" db="EMBL/GenBank/DDBJ databases">
        <authorList>
            <person name="Fulton L."/>
            <person name="Clifton S."/>
            <person name="Fulton B."/>
            <person name="Xu J."/>
            <person name="Minx P."/>
            <person name="Pepin K.H."/>
            <person name="Johnson M."/>
            <person name="Bhonagiri V."/>
            <person name="Nash W.E."/>
            <person name="Mardis E.R."/>
            <person name="Wilson R.K."/>
        </authorList>
    </citation>
    <scope>NUCLEOTIDE SEQUENCE [LARGE SCALE GENOMIC DNA]</scope>
    <source>
        <strain evidence="3 4">ATCC 43243</strain>
    </source>
</reference>
<evidence type="ECO:0000313" key="3">
    <source>
        <dbReference type="EMBL" id="EEC57000.1"/>
    </source>
</evidence>
<sequence>MKTNTIKKAALKASVIPLTAAALMLGGCGSSVKVTSEQNDLIAEYIGGTLMKYSYENEWKYIKVNDNITNFERPTGSAATGSQQTTQSGQKATQSATQHGQKPTSSATTGSMSDLAAAMNLDGITISYSGYTVGKNYPEESDTLSVRAISGKDIVAVEFNLKNTTGSNIVCNTAPLGVVMKLSVNGGAGVAEYATMLKNDLNTLSDVTIAPGEDYKAVVLFMISEKNAEEISSLTLSLSGQGVSPVKITLK</sequence>
<gene>
    <name evidence="3" type="ORF">BACPEC_01488</name>
</gene>
<dbReference type="Proteomes" id="UP000003136">
    <property type="component" value="Unassembled WGS sequence"/>
</dbReference>
<evidence type="ECO:0000313" key="4">
    <source>
        <dbReference type="Proteomes" id="UP000003136"/>
    </source>
</evidence>
<comment type="caution">
    <text evidence="3">The sequence shown here is derived from an EMBL/GenBank/DDBJ whole genome shotgun (WGS) entry which is preliminary data.</text>
</comment>
<feature type="compositionally biased region" description="Polar residues" evidence="1">
    <location>
        <begin position="99"/>
        <end position="109"/>
    </location>
</feature>
<feature type="region of interest" description="Disordered" evidence="1">
    <location>
        <begin position="73"/>
        <end position="109"/>
    </location>
</feature>
<proteinExistence type="predicted"/>
<evidence type="ECO:0000256" key="2">
    <source>
        <dbReference type="SAM" id="SignalP"/>
    </source>
</evidence>
<keyword evidence="4" id="KW-1185">Reference proteome</keyword>
<keyword evidence="2" id="KW-0732">Signal</keyword>
<evidence type="ECO:0008006" key="5">
    <source>
        <dbReference type="Google" id="ProtNLM"/>
    </source>
</evidence>
<feature type="compositionally biased region" description="Low complexity" evidence="1">
    <location>
        <begin position="75"/>
        <end position="98"/>
    </location>
</feature>
<dbReference type="STRING" id="483218.BACPEC_01488"/>
<evidence type="ECO:0000256" key="1">
    <source>
        <dbReference type="SAM" id="MobiDB-lite"/>
    </source>
</evidence>
<protein>
    <recommendedName>
        <fullName evidence="5">DUF4352 domain-containing protein</fullName>
    </recommendedName>
</protein>
<dbReference type="PROSITE" id="PS51257">
    <property type="entry name" value="PROKAR_LIPOPROTEIN"/>
    <property type="match status" value="1"/>
</dbReference>
<reference evidence="3 4" key="1">
    <citation type="submission" date="2008-11" db="EMBL/GenBank/DDBJ databases">
        <title>Draft genome sequence of Bacteroides pectinophilus (ATCC 43243).</title>
        <authorList>
            <person name="Sudarsanam P."/>
            <person name="Ley R."/>
            <person name="Guruge J."/>
            <person name="Turnbaugh P.J."/>
            <person name="Mahowald M."/>
            <person name="Liep D."/>
            <person name="Gordon J."/>
        </authorList>
    </citation>
    <scope>NUCLEOTIDE SEQUENCE [LARGE SCALE GENOMIC DNA]</scope>
    <source>
        <strain evidence="3 4">ATCC 43243</strain>
    </source>
</reference>
<dbReference type="eggNOG" id="ENOG5032RSZ">
    <property type="taxonomic scope" value="Bacteria"/>
</dbReference>
<dbReference type="AlphaFoldDB" id="B7ATL6"/>
<accession>B7ATL6</accession>